<evidence type="ECO:0000313" key="2">
    <source>
        <dbReference type="Proteomes" id="UP000515153"/>
    </source>
</evidence>
<dbReference type="GeneID" id="41964965"/>
<dbReference type="InterPro" id="IPR001962">
    <property type="entry name" value="Asn_synthase"/>
</dbReference>
<sequence length="172" mass="19756">MDNSWHPLHTSLWVYNKLALPNMILTCLGNRVETAHSVESRPPFLDQKLADAARQSLSEKWTLKEAGKPFITQELYERRKHPYTAPIKWPCGGPLNRLMERLITKENVENLGFIDWGNTRGWLQAAFGDDADSRSFRRLVIIGSWVVLSQSFGVKRASKQHWYNGLKTCKSS</sequence>
<dbReference type="InterPro" id="IPR014729">
    <property type="entry name" value="Rossmann-like_a/b/a_fold"/>
</dbReference>
<dbReference type="Proteomes" id="UP000515153">
    <property type="component" value="Chromosome VII"/>
</dbReference>
<name>A0A6P8AZN3_PYRGI</name>
<dbReference type="Pfam" id="PF00733">
    <property type="entry name" value="Asn_synthase"/>
    <property type="match status" value="1"/>
</dbReference>
<dbReference type="AlphaFoldDB" id="A0A6P8AZN3"/>
<evidence type="ECO:0000313" key="3">
    <source>
        <dbReference type="RefSeq" id="XP_030980342.1"/>
    </source>
</evidence>
<proteinExistence type="predicted"/>
<reference evidence="2 3" key="1">
    <citation type="journal article" date="2019" name="Mol. Biol. Evol.">
        <title>Blast fungal genomes show frequent chromosomal changes, gene gains and losses, and effector gene turnover.</title>
        <authorList>
            <person name="Gomez Luciano L.B."/>
            <person name="Jason Tsai I."/>
            <person name="Chuma I."/>
            <person name="Tosa Y."/>
            <person name="Chen Y.H."/>
            <person name="Li J.Y."/>
            <person name="Li M.Y."/>
            <person name="Jade Lu M.Y."/>
            <person name="Nakayashiki H."/>
            <person name="Li W.H."/>
        </authorList>
    </citation>
    <scope>NUCLEOTIDE SEQUENCE [LARGE SCALE GENOMIC DNA]</scope>
    <source>
        <strain evidence="2 3">NI907</strain>
    </source>
</reference>
<gene>
    <name evidence="3" type="ORF">PgNI_10081</name>
</gene>
<keyword evidence="2" id="KW-1185">Reference proteome</keyword>
<dbReference type="RefSeq" id="XP_030980342.1">
    <property type="nucleotide sequence ID" value="XM_031130057.1"/>
</dbReference>
<feature type="domain" description="Asparagine synthetase" evidence="1">
    <location>
        <begin position="3"/>
        <end position="124"/>
    </location>
</feature>
<dbReference type="KEGG" id="pgri:PgNI_10081"/>
<reference evidence="3" key="3">
    <citation type="submission" date="2025-08" db="UniProtKB">
        <authorList>
            <consortium name="RefSeq"/>
        </authorList>
    </citation>
    <scope>IDENTIFICATION</scope>
    <source>
        <strain evidence="3">NI907</strain>
    </source>
</reference>
<dbReference type="Gene3D" id="3.40.50.620">
    <property type="entry name" value="HUPs"/>
    <property type="match status" value="1"/>
</dbReference>
<protein>
    <recommendedName>
        <fullName evidence="1">Asparagine synthetase domain-containing protein</fullName>
    </recommendedName>
</protein>
<evidence type="ECO:0000259" key="1">
    <source>
        <dbReference type="Pfam" id="PF00733"/>
    </source>
</evidence>
<reference evidence="3" key="2">
    <citation type="submission" date="2019-10" db="EMBL/GenBank/DDBJ databases">
        <authorList>
            <consortium name="NCBI Genome Project"/>
        </authorList>
    </citation>
    <scope>NUCLEOTIDE SEQUENCE</scope>
    <source>
        <strain evidence="3">NI907</strain>
    </source>
</reference>
<dbReference type="SUPFAM" id="SSF52402">
    <property type="entry name" value="Adenine nucleotide alpha hydrolases-like"/>
    <property type="match status" value="1"/>
</dbReference>
<dbReference type="GO" id="GO:0006529">
    <property type="term" value="P:asparagine biosynthetic process"/>
    <property type="evidence" value="ECO:0007669"/>
    <property type="project" value="InterPro"/>
</dbReference>
<accession>A0A6P8AZN3</accession>
<dbReference type="GO" id="GO:0004066">
    <property type="term" value="F:asparagine synthase (glutamine-hydrolyzing) activity"/>
    <property type="evidence" value="ECO:0007669"/>
    <property type="project" value="InterPro"/>
</dbReference>
<organism evidence="2 3">
    <name type="scientific">Pyricularia grisea</name>
    <name type="common">Crabgrass-specific blast fungus</name>
    <name type="synonym">Magnaporthe grisea</name>
    <dbReference type="NCBI Taxonomy" id="148305"/>
    <lineage>
        <taxon>Eukaryota</taxon>
        <taxon>Fungi</taxon>
        <taxon>Dikarya</taxon>
        <taxon>Ascomycota</taxon>
        <taxon>Pezizomycotina</taxon>
        <taxon>Sordariomycetes</taxon>
        <taxon>Sordariomycetidae</taxon>
        <taxon>Magnaporthales</taxon>
        <taxon>Pyriculariaceae</taxon>
        <taxon>Pyricularia</taxon>
    </lineage>
</organism>